<evidence type="ECO:0000313" key="2">
    <source>
        <dbReference type="Proteomes" id="UP001432000"/>
    </source>
</evidence>
<gene>
    <name evidence="1" type="ORF">WDS16_03655</name>
</gene>
<name>A0ABZ2PKF7_9NOCA</name>
<evidence type="ECO:0000313" key="1">
    <source>
        <dbReference type="EMBL" id="WXG69662.1"/>
    </source>
</evidence>
<dbReference type="Proteomes" id="UP001432000">
    <property type="component" value="Chromosome"/>
</dbReference>
<dbReference type="EMBL" id="CP147846">
    <property type="protein sequence ID" value="WXG69662.1"/>
    <property type="molecule type" value="Genomic_DNA"/>
</dbReference>
<dbReference type="RefSeq" id="WP_338890573.1">
    <property type="nucleotide sequence ID" value="NZ_CP147846.1"/>
</dbReference>
<organism evidence="1 2">
    <name type="scientific">Rhodococcus sovatensis</name>
    <dbReference type="NCBI Taxonomy" id="1805840"/>
    <lineage>
        <taxon>Bacteria</taxon>
        <taxon>Bacillati</taxon>
        <taxon>Actinomycetota</taxon>
        <taxon>Actinomycetes</taxon>
        <taxon>Mycobacteriales</taxon>
        <taxon>Nocardiaceae</taxon>
        <taxon>Rhodococcus</taxon>
    </lineage>
</organism>
<keyword evidence="2" id="KW-1185">Reference proteome</keyword>
<protein>
    <submittedName>
        <fullName evidence="1">Uncharacterized protein</fullName>
    </submittedName>
</protein>
<reference evidence="1 2" key="1">
    <citation type="submission" date="2024-03" db="EMBL/GenBank/DDBJ databases">
        <title>Natural products discovery in diverse microorganisms through a two-stage MS feature dereplication strategy.</title>
        <authorList>
            <person name="Zhang R."/>
        </authorList>
    </citation>
    <scope>NUCLEOTIDE SEQUENCE [LARGE SCALE GENOMIC DNA]</scope>
    <source>
        <strain evidence="1 2">18930</strain>
    </source>
</reference>
<sequence>MSRHPIRVDDAGMHWDGDTAPAVAEVFLELAPGVNVVVDAADPSTLMGWTIAREADVGSLARACIESDLAHVVESDGSGAVISCEAFHLDADWTRRATTAAVARWWMSPLDEGALMLDEAGARRRTGDIDGASRLVALALPALESLADDAANGELSGGALSELATLTRAASAATSGLSWGYPLLSMANRVDTVREIDETRLERWLEELVDDKSFGLVDVGMAGGPSIARAEVQRGYIDPHVLPPRILRWNGARSPEWTAEVDTKAPTHRIVLSVELDAAVDLQCDEASRILGFAADRTGKLIATIPMMAQGHVLLGALPINETSFDTTVFGLFDAETPTMNLRLGPLAEPLISVDRHMLDAWMLSRTAHAVVAAVNLGADEDVLAFAQSAADGFVRDAVEAAGRALTALNVPKAAADASDTPLAILVANRVAAIEAFVDRLESRLDQPAGAQPLLAELLPSPLSGSE</sequence>
<proteinExistence type="predicted"/>
<accession>A0ABZ2PKF7</accession>